<dbReference type="RefSeq" id="WP_077197879.1">
    <property type="nucleotide sequence ID" value="NZ_LBFC01000006.1"/>
</dbReference>
<feature type="domain" description="THUMP" evidence="10">
    <location>
        <begin position="56"/>
        <end position="161"/>
    </location>
</feature>
<dbReference type="Pfam" id="PF02926">
    <property type="entry name" value="THUMP"/>
    <property type="match status" value="1"/>
</dbReference>
<dbReference type="Pfam" id="PF02568">
    <property type="entry name" value="ThiI"/>
    <property type="match status" value="1"/>
</dbReference>
<evidence type="ECO:0000313" key="12">
    <source>
        <dbReference type="Proteomes" id="UP000242616"/>
    </source>
</evidence>
<dbReference type="SUPFAM" id="SSF143437">
    <property type="entry name" value="THUMP domain-like"/>
    <property type="match status" value="1"/>
</dbReference>
<dbReference type="InterPro" id="IPR020536">
    <property type="entry name" value="ThiI_AANH"/>
</dbReference>
<keyword evidence="2 9" id="KW-0963">Cytoplasm</keyword>
<dbReference type="InterPro" id="IPR049962">
    <property type="entry name" value="THUMP_ThiI"/>
</dbReference>
<dbReference type="SUPFAM" id="SSF52402">
    <property type="entry name" value="Adenine nucleotide alpha hydrolases-like"/>
    <property type="match status" value="1"/>
</dbReference>
<evidence type="ECO:0000256" key="7">
    <source>
        <dbReference type="ARBA" id="ARBA00022884"/>
    </source>
</evidence>
<dbReference type="CDD" id="cd01712">
    <property type="entry name" value="PPase_ThiI"/>
    <property type="match status" value="1"/>
</dbReference>
<evidence type="ECO:0000256" key="2">
    <source>
        <dbReference type="ARBA" id="ARBA00022490"/>
    </source>
</evidence>
<keyword evidence="7 9" id="KW-0694">RNA-binding</keyword>
<feature type="binding site" evidence="9">
    <location>
        <position position="284"/>
    </location>
    <ligand>
        <name>ATP</name>
        <dbReference type="ChEBI" id="CHEBI:30616"/>
    </ligand>
</feature>
<comment type="function">
    <text evidence="9">Catalyzes the ATP-dependent transfer of a sulfur to tRNA to produce 4-thiouridine in position 8 of tRNAs, which functions as a near-UV photosensor. Also catalyzes the transfer of sulfur to the sulfur carrier protein ThiS, forming ThiS-thiocarboxylate. This is a step in the synthesis of thiazole, in the thiamine biosynthesis pathway. The sulfur is donated as persulfide by IscS.</text>
</comment>
<keyword evidence="6 9" id="KW-0067">ATP-binding</keyword>
<dbReference type="InterPro" id="IPR054173">
    <property type="entry name" value="ThiI_fer"/>
</dbReference>
<name>A0ABX3IIS7_9BACT</name>
<comment type="similarity">
    <text evidence="9">Belongs to the ThiI family.</text>
</comment>
<evidence type="ECO:0000256" key="1">
    <source>
        <dbReference type="ARBA" id="ARBA00004496"/>
    </source>
</evidence>
<comment type="catalytic activity">
    <reaction evidence="9">
        <text>[ThiI sulfur-carrier protein]-S-sulfanyl-L-cysteine + a uridine in tRNA + 2 reduced [2Fe-2S]-[ferredoxin] + ATP + H(+) = [ThiI sulfur-carrier protein]-L-cysteine + a 4-thiouridine in tRNA + 2 oxidized [2Fe-2S]-[ferredoxin] + AMP + diphosphate</text>
        <dbReference type="Rhea" id="RHEA:24176"/>
        <dbReference type="Rhea" id="RHEA-COMP:10000"/>
        <dbReference type="Rhea" id="RHEA-COMP:10001"/>
        <dbReference type="Rhea" id="RHEA-COMP:13337"/>
        <dbReference type="Rhea" id="RHEA-COMP:13338"/>
        <dbReference type="Rhea" id="RHEA-COMP:13339"/>
        <dbReference type="Rhea" id="RHEA-COMP:13340"/>
        <dbReference type="ChEBI" id="CHEBI:15378"/>
        <dbReference type="ChEBI" id="CHEBI:29950"/>
        <dbReference type="ChEBI" id="CHEBI:30616"/>
        <dbReference type="ChEBI" id="CHEBI:33019"/>
        <dbReference type="ChEBI" id="CHEBI:33737"/>
        <dbReference type="ChEBI" id="CHEBI:33738"/>
        <dbReference type="ChEBI" id="CHEBI:61963"/>
        <dbReference type="ChEBI" id="CHEBI:65315"/>
        <dbReference type="ChEBI" id="CHEBI:136798"/>
        <dbReference type="ChEBI" id="CHEBI:456215"/>
        <dbReference type="EC" id="2.8.1.4"/>
    </reaction>
</comment>
<dbReference type="Gene3D" id="3.30.2130.30">
    <property type="match status" value="1"/>
</dbReference>
<keyword evidence="4 9" id="KW-0808">Transferase</keyword>
<dbReference type="EMBL" id="LBFC01000006">
    <property type="protein sequence ID" value="ONN27734.1"/>
    <property type="molecule type" value="Genomic_DNA"/>
</dbReference>
<dbReference type="InterPro" id="IPR049961">
    <property type="entry name" value="ThiI_N"/>
</dbReference>
<evidence type="ECO:0000259" key="10">
    <source>
        <dbReference type="PROSITE" id="PS51165"/>
    </source>
</evidence>
<proteinExistence type="inferred from homology"/>
<sequence>MEPVVVVRYFEIGLKGKNRGYFEKKLIDNIRKIARPPEISKRYGRIIIRLKNMSFLEIKERLKYVFGIQNFSYAYAVSHDIDEIKEAVKKLLSLNIKGKKTFKVQTKRSFKEFPMTSNELSAYIGAYVLEEFDNLNVDVHNPDITVGIEIKEKEAFIFVGKERLYGGLPVGVSGKAILLLSGGIDSPVAGWYMLKRGLKLETLSFLSPPFTSEKSVKKILDLADVLSKYTPDTLRTHIVPFTEVQQYIKSNVPDRYSLIIQRRSMIRIANKLSKKRKASAIITGENIAQVASQTLSNLRTIEDVSDIPILRPLIGFEKLDIIEKAKEIETYGISILPYIDSCVAFAPKNPATKSSIGELKEIEQKLDKLFELEEKVFNKMESYTLGRES</sequence>
<feature type="binding site" evidence="9">
    <location>
        <begin position="204"/>
        <end position="205"/>
    </location>
    <ligand>
        <name>ATP</name>
        <dbReference type="ChEBI" id="CHEBI:30616"/>
    </ligand>
</feature>
<keyword evidence="3 9" id="KW-0820">tRNA-binding</keyword>
<evidence type="ECO:0000256" key="8">
    <source>
        <dbReference type="ARBA" id="ARBA00022977"/>
    </source>
</evidence>
<evidence type="ECO:0000256" key="3">
    <source>
        <dbReference type="ARBA" id="ARBA00022555"/>
    </source>
</evidence>
<dbReference type="InterPro" id="IPR014729">
    <property type="entry name" value="Rossmann-like_a/b/a_fold"/>
</dbReference>
<dbReference type="CDD" id="cd11716">
    <property type="entry name" value="THUMP_ThiI"/>
    <property type="match status" value="1"/>
</dbReference>
<comment type="caution">
    <text evidence="11">The sequence shown here is derived from an EMBL/GenBank/DDBJ whole genome shotgun (WGS) entry which is preliminary data.</text>
</comment>
<protein>
    <recommendedName>
        <fullName evidence="9">Probable tRNA sulfurtransferase</fullName>
        <ecNumber evidence="9">2.8.1.4</ecNumber>
    </recommendedName>
    <alternativeName>
        <fullName evidence="9">Sulfur carrier protein ThiS sulfurtransferase</fullName>
    </alternativeName>
    <alternativeName>
        <fullName evidence="9">Thiamine biosynthesis protein ThiI</fullName>
    </alternativeName>
    <alternativeName>
        <fullName evidence="9">tRNA 4-thiouridine synthase</fullName>
    </alternativeName>
</protein>
<dbReference type="NCBIfam" id="TIGR00342">
    <property type="entry name" value="tRNA uracil 4-sulfurtransferase ThiI"/>
    <property type="match status" value="1"/>
</dbReference>
<accession>A0ABX3IIS7</accession>
<dbReference type="InterPro" id="IPR003720">
    <property type="entry name" value="tRNA_STrfase"/>
</dbReference>
<evidence type="ECO:0000313" key="11">
    <source>
        <dbReference type="EMBL" id="ONN27734.1"/>
    </source>
</evidence>
<dbReference type="InterPro" id="IPR004114">
    <property type="entry name" value="THUMP_dom"/>
</dbReference>
<comment type="subcellular location">
    <subcellularLocation>
        <location evidence="1 9">Cytoplasm</location>
    </subcellularLocation>
</comment>
<dbReference type="InterPro" id="IPR050102">
    <property type="entry name" value="tRNA_sulfurtransferase_ThiI"/>
</dbReference>
<keyword evidence="12" id="KW-1185">Reference proteome</keyword>
<dbReference type="PANTHER" id="PTHR43209">
    <property type="entry name" value="TRNA SULFURTRANSFERASE"/>
    <property type="match status" value="1"/>
</dbReference>
<gene>
    <name evidence="9" type="primary">thiI</name>
    <name evidence="11" type="ORF">XJ44_01820</name>
</gene>
<dbReference type="Pfam" id="PF22025">
    <property type="entry name" value="ThiI_fer"/>
    <property type="match status" value="1"/>
</dbReference>
<comment type="catalytic activity">
    <reaction evidence="9">
        <text>[ThiS sulfur-carrier protein]-C-terminal Gly-Gly-AMP + S-sulfanyl-L-cysteinyl-[cysteine desulfurase] + AH2 = [ThiS sulfur-carrier protein]-C-terminal-Gly-aminoethanethioate + L-cysteinyl-[cysteine desulfurase] + A + AMP + 2 H(+)</text>
        <dbReference type="Rhea" id="RHEA:43340"/>
        <dbReference type="Rhea" id="RHEA-COMP:12157"/>
        <dbReference type="Rhea" id="RHEA-COMP:12158"/>
        <dbReference type="Rhea" id="RHEA-COMP:12910"/>
        <dbReference type="Rhea" id="RHEA-COMP:19908"/>
        <dbReference type="ChEBI" id="CHEBI:13193"/>
        <dbReference type="ChEBI" id="CHEBI:15378"/>
        <dbReference type="ChEBI" id="CHEBI:17499"/>
        <dbReference type="ChEBI" id="CHEBI:29950"/>
        <dbReference type="ChEBI" id="CHEBI:61963"/>
        <dbReference type="ChEBI" id="CHEBI:90618"/>
        <dbReference type="ChEBI" id="CHEBI:232372"/>
        <dbReference type="ChEBI" id="CHEBI:456215"/>
    </reaction>
</comment>
<evidence type="ECO:0000256" key="5">
    <source>
        <dbReference type="ARBA" id="ARBA00022741"/>
    </source>
</evidence>
<dbReference type="HAMAP" id="MF_00021">
    <property type="entry name" value="ThiI"/>
    <property type="match status" value="1"/>
</dbReference>
<evidence type="ECO:0000256" key="6">
    <source>
        <dbReference type="ARBA" id="ARBA00022840"/>
    </source>
</evidence>
<keyword evidence="5 9" id="KW-0547">Nucleotide-binding</keyword>
<dbReference type="Proteomes" id="UP000242616">
    <property type="component" value="Unassembled WGS sequence"/>
</dbReference>
<comment type="pathway">
    <text evidence="9">Cofactor biosynthesis; thiamine diphosphate biosynthesis.</text>
</comment>
<feature type="binding site" evidence="9">
    <location>
        <begin position="179"/>
        <end position="180"/>
    </location>
    <ligand>
        <name>ATP</name>
        <dbReference type="ChEBI" id="CHEBI:30616"/>
    </ligand>
</feature>
<reference evidence="11 12" key="1">
    <citation type="submission" date="2015-06" db="EMBL/GenBank/DDBJ databases">
        <title>Genome sequencing of Thermotogales isolates from hydrothermal vents.</title>
        <authorList>
            <person name="Haverkamp T.H."/>
            <person name="Kublanov I.V."/>
            <person name="Nesbo C.L."/>
        </authorList>
    </citation>
    <scope>NUCLEOTIDE SEQUENCE [LARGE SCALE GENOMIC DNA]</scope>
    <source>
        <strain evidence="12">ik275mar</strain>
    </source>
</reference>
<evidence type="ECO:0000256" key="4">
    <source>
        <dbReference type="ARBA" id="ARBA00022679"/>
    </source>
</evidence>
<feature type="binding site" evidence="9">
    <location>
        <position position="262"/>
    </location>
    <ligand>
        <name>ATP</name>
        <dbReference type="ChEBI" id="CHEBI:30616"/>
    </ligand>
</feature>
<organism evidence="11 12">
    <name type="scientific">Thermosipho affectus</name>
    <dbReference type="NCBI Taxonomy" id="660294"/>
    <lineage>
        <taxon>Bacteria</taxon>
        <taxon>Thermotogati</taxon>
        <taxon>Thermotogota</taxon>
        <taxon>Thermotogae</taxon>
        <taxon>Thermotogales</taxon>
        <taxon>Fervidobacteriaceae</taxon>
        <taxon>Thermosipho</taxon>
    </lineage>
</organism>
<dbReference type="PANTHER" id="PTHR43209:SF1">
    <property type="entry name" value="TRNA SULFURTRANSFERASE"/>
    <property type="match status" value="1"/>
</dbReference>
<dbReference type="PROSITE" id="PS51165">
    <property type="entry name" value="THUMP"/>
    <property type="match status" value="1"/>
</dbReference>
<keyword evidence="8 9" id="KW-0784">Thiamine biosynthesis</keyword>
<evidence type="ECO:0000256" key="9">
    <source>
        <dbReference type="HAMAP-Rule" id="MF_00021"/>
    </source>
</evidence>
<feature type="binding site" evidence="9">
    <location>
        <position position="293"/>
    </location>
    <ligand>
        <name>ATP</name>
        <dbReference type="ChEBI" id="CHEBI:30616"/>
    </ligand>
</feature>
<dbReference type="Gene3D" id="3.40.50.620">
    <property type="entry name" value="HUPs"/>
    <property type="match status" value="1"/>
</dbReference>
<dbReference type="SMART" id="SM00981">
    <property type="entry name" value="THUMP"/>
    <property type="match status" value="1"/>
</dbReference>
<dbReference type="EC" id="2.8.1.4" evidence="9"/>